<keyword evidence="1" id="KW-0547">Nucleotide-binding</keyword>
<evidence type="ECO:0000313" key="9">
    <source>
        <dbReference type="EMBL" id="MSS44230.1"/>
    </source>
</evidence>
<dbReference type="Proteomes" id="UP000462760">
    <property type="component" value="Unassembled WGS sequence"/>
</dbReference>
<dbReference type="SUPFAM" id="SSF52540">
    <property type="entry name" value="P-loop containing nucleoside triphosphate hydrolases"/>
    <property type="match status" value="1"/>
</dbReference>
<feature type="domain" description="Response regulatory" evidence="8">
    <location>
        <begin position="6"/>
        <end position="120"/>
    </location>
</feature>
<dbReference type="PROSITE" id="PS00676">
    <property type="entry name" value="SIGMA54_INTERACT_2"/>
    <property type="match status" value="1"/>
</dbReference>
<gene>
    <name evidence="9" type="ORF">FYJ27_10990</name>
</gene>
<dbReference type="PANTHER" id="PTHR32071:SF57">
    <property type="entry name" value="C4-DICARBOXYLATE TRANSPORT TRANSCRIPTIONAL REGULATORY PROTEIN DCTD"/>
    <property type="match status" value="1"/>
</dbReference>
<dbReference type="CDD" id="cd00009">
    <property type="entry name" value="AAA"/>
    <property type="match status" value="1"/>
</dbReference>
<organism evidence="9 10">
    <name type="scientific">Anaerosalibacter bizertensis</name>
    <dbReference type="NCBI Taxonomy" id="932217"/>
    <lineage>
        <taxon>Bacteria</taxon>
        <taxon>Bacillati</taxon>
        <taxon>Bacillota</taxon>
        <taxon>Tissierellia</taxon>
        <taxon>Tissierellales</taxon>
        <taxon>Sporanaerobacteraceae</taxon>
        <taxon>Anaerosalibacter</taxon>
    </lineage>
</organism>
<dbReference type="SMART" id="SM00448">
    <property type="entry name" value="REC"/>
    <property type="match status" value="1"/>
</dbReference>
<dbReference type="InterPro" id="IPR058031">
    <property type="entry name" value="AAA_lid_NorR"/>
</dbReference>
<keyword evidence="6" id="KW-0597">Phosphoprotein</keyword>
<dbReference type="Pfam" id="PF02954">
    <property type="entry name" value="HTH_8"/>
    <property type="match status" value="1"/>
</dbReference>
<evidence type="ECO:0000256" key="2">
    <source>
        <dbReference type="ARBA" id="ARBA00022840"/>
    </source>
</evidence>
<dbReference type="Pfam" id="PF00072">
    <property type="entry name" value="Response_reg"/>
    <property type="match status" value="1"/>
</dbReference>
<dbReference type="SMART" id="SM00382">
    <property type="entry name" value="AAA"/>
    <property type="match status" value="1"/>
</dbReference>
<dbReference type="InterPro" id="IPR001789">
    <property type="entry name" value="Sig_transdc_resp-reg_receiver"/>
</dbReference>
<dbReference type="InterPro" id="IPR003593">
    <property type="entry name" value="AAA+_ATPase"/>
</dbReference>
<dbReference type="InterPro" id="IPR009057">
    <property type="entry name" value="Homeodomain-like_sf"/>
</dbReference>
<dbReference type="PROSITE" id="PS50110">
    <property type="entry name" value="RESPONSE_REGULATORY"/>
    <property type="match status" value="1"/>
</dbReference>
<dbReference type="Gene3D" id="3.40.50.2300">
    <property type="match status" value="1"/>
</dbReference>
<keyword evidence="4" id="KW-0238">DNA-binding</keyword>
<dbReference type="InterPro" id="IPR011006">
    <property type="entry name" value="CheY-like_superfamily"/>
</dbReference>
<dbReference type="GO" id="GO:0005524">
    <property type="term" value="F:ATP binding"/>
    <property type="evidence" value="ECO:0007669"/>
    <property type="project" value="UniProtKB-KW"/>
</dbReference>
<evidence type="ECO:0000256" key="3">
    <source>
        <dbReference type="ARBA" id="ARBA00023015"/>
    </source>
</evidence>
<dbReference type="FunFam" id="3.40.50.300:FF:000006">
    <property type="entry name" value="DNA-binding transcriptional regulator NtrC"/>
    <property type="match status" value="1"/>
</dbReference>
<evidence type="ECO:0000259" key="8">
    <source>
        <dbReference type="PROSITE" id="PS50110"/>
    </source>
</evidence>
<dbReference type="InterPro" id="IPR025944">
    <property type="entry name" value="Sigma_54_int_dom_CS"/>
</dbReference>
<dbReference type="Gene3D" id="3.40.50.300">
    <property type="entry name" value="P-loop containing nucleotide triphosphate hydrolases"/>
    <property type="match status" value="1"/>
</dbReference>
<dbReference type="PANTHER" id="PTHR32071">
    <property type="entry name" value="TRANSCRIPTIONAL REGULATORY PROTEIN"/>
    <property type="match status" value="1"/>
</dbReference>
<proteinExistence type="predicted"/>
<evidence type="ECO:0000256" key="6">
    <source>
        <dbReference type="PROSITE-ProRule" id="PRU00169"/>
    </source>
</evidence>
<evidence type="ECO:0000313" key="10">
    <source>
        <dbReference type="Proteomes" id="UP000462760"/>
    </source>
</evidence>
<dbReference type="Pfam" id="PF25601">
    <property type="entry name" value="AAA_lid_14"/>
    <property type="match status" value="1"/>
</dbReference>
<dbReference type="Pfam" id="PF00158">
    <property type="entry name" value="Sigma54_activat"/>
    <property type="match status" value="1"/>
</dbReference>
<dbReference type="InterPro" id="IPR002078">
    <property type="entry name" value="Sigma_54_int"/>
</dbReference>
<accession>A0A844FJV4</accession>
<dbReference type="PROSITE" id="PS00688">
    <property type="entry name" value="SIGMA54_INTERACT_3"/>
    <property type="match status" value="1"/>
</dbReference>
<dbReference type="InterPro" id="IPR027417">
    <property type="entry name" value="P-loop_NTPase"/>
</dbReference>
<comment type="caution">
    <text evidence="9">The sequence shown here is derived from an EMBL/GenBank/DDBJ whole genome shotgun (WGS) entry which is preliminary data.</text>
</comment>
<dbReference type="InterPro" id="IPR025943">
    <property type="entry name" value="Sigma_54_int_dom_ATP-bd_2"/>
</dbReference>
<dbReference type="Gene3D" id="1.10.10.60">
    <property type="entry name" value="Homeodomain-like"/>
    <property type="match status" value="1"/>
</dbReference>
<dbReference type="InterPro" id="IPR025662">
    <property type="entry name" value="Sigma_54_int_dom_ATP-bd_1"/>
</dbReference>
<keyword evidence="5" id="KW-0804">Transcription</keyword>
<name>A0A844FJV4_9FIRM</name>
<dbReference type="InterPro" id="IPR002197">
    <property type="entry name" value="HTH_Fis"/>
</dbReference>
<dbReference type="OrthoDB" id="5411866at2"/>
<dbReference type="GO" id="GO:0006355">
    <property type="term" value="P:regulation of DNA-templated transcription"/>
    <property type="evidence" value="ECO:0007669"/>
    <property type="project" value="InterPro"/>
</dbReference>
<feature type="domain" description="Sigma-54 factor interaction" evidence="7">
    <location>
        <begin position="143"/>
        <end position="371"/>
    </location>
</feature>
<dbReference type="SUPFAM" id="SSF52172">
    <property type="entry name" value="CheY-like"/>
    <property type="match status" value="1"/>
</dbReference>
<dbReference type="PROSITE" id="PS50045">
    <property type="entry name" value="SIGMA54_INTERACT_4"/>
    <property type="match status" value="1"/>
</dbReference>
<feature type="modified residue" description="4-aspartylphosphate" evidence="6">
    <location>
        <position position="55"/>
    </location>
</feature>
<protein>
    <submittedName>
        <fullName evidence="9">Sigma-54-dependent Fis family transcriptional regulator</fullName>
    </submittedName>
</protein>
<dbReference type="AlphaFoldDB" id="A0A844FJV4"/>
<dbReference type="GO" id="GO:0000160">
    <property type="term" value="P:phosphorelay signal transduction system"/>
    <property type="evidence" value="ECO:0007669"/>
    <property type="project" value="InterPro"/>
</dbReference>
<evidence type="ECO:0000259" key="7">
    <source>
        <dbReference type="PROSITE" id="PS50045"/>
    </source>
</evidence>
<evidence type="ECO:0000256" key="1">
    <source>
        <dbReference type="ARBA" id="ARBA00022741"/>
    </source>
</evidence>
<dbReference type="GO" id="GO:0043565">
    <property type="term" value="F:sequence-specific DNA binding"/>
    <property type="evidence" value="ECO:0007669"/>
    <property type="project" value="InterPro"/>
</dbReference>
<evidence type="ECO:0000256" key="5">
    <source>
        <dbReference type="ARBA" id="ARBA00023163"/>
    </source>
</evidence>
<sequence length="447" mass="52036">MNSQFKILVVDDEIEYQEVYKMILEDEGYIVDTVSSGEKALEKLDREYFNLVLADLIMEGMNGIDLLREIKKKDGEIEVIIVTGYGSIESAVEAIKQGAFSYFIKDHDPEELILEIKKVRDIFKLKFENKTLKEENKEKSYLIETNSLKFKEVLEVAAKAAKSDSSIFITGESGVGKEIMARYIHHLSLREGKFVPVNCQALSENLLESELFGHEKGSFTGAIEKRIGRFEEANGGTLFLDEIGEMPISIQIKLLRALDTKIIERIGSNRPIEVDLRFITATNKDMQEAIKKGDFRQDLYFRINTIPIRIPPLRERREDLPMFIDFFLNKYEKETKKRILKVEDEVMNFLLSYDYPGNIRELRNIIERLIVLSDDGVIRKKYLPEYQKNSCYRSLTLKEYRELVERDYIEKTLLKFDLDKDLASDFLGISKRQLYNKISEYDINLVK</sequence>
<keyword evidence="2" id="KW-0067">ATP-binding</keyword>
<dbReference type="Gene3D" id="1.10.8.60">
    <property type="match status" value="1"/>
</dbReference>
<dbReference type="EMBL" id="VULR01000019">
    <property type="protein sequence ID" value="MSS44230.1"/>
    <property type="molecule type" value="Genomic_DNA"/>
</dbReference>
<dbReference type="RefSeq" id="WP_154484901.1">
    <property type="nucleotide sequence ID" value="NZ_JBCLQA010000019.1"/>
</dbReference>
<dbReference type="SUPFAM" id="SSF46689">
    <property type="entry name" value="Homeodomain-like"/>
    <property type="match status" value="1"/>
</dbReference>
<reference evidence="9 10" key="1">
    <citation type="submission" date="2019-08" db="EMBL/GenBank/DDBJ databases">
        <title>In-depth cultivation of the pig gut microbiome towards novel bacterial diversity and tailored functional studies.</title>
        <authorList>
            <person name="Wylensek D."/>
            <person name="Hitch T.C.A."/>
            <person name="Clavel T."/>
        </authorList>
    </citation>
    <scope>NUCLEOTIDE SEQUENCE [LARGE SCALE GENOMIC DNA]</scope>
    <source>
        <strain evidence="9 10">Med78-601-WT-4W-RMD-3</strain>
    </source>
</reference>
<keyword evidence="3" id="KW-0805">Transcription regulation</keyword>
<evidence type="ECO:0000256" key="4">
    <source>
        <dbReference type="ARBA" id="ARBA00023125"/>
    </source>
</evidence>
<dbReference type="PROSITE" id="PS00675">
    <property type="entry name" value="SIGMA54_INTERACT_1"/>
    <property type="match status" value="1"/>
</dbReference>